<keyword evidence="3" id="KW-1185">Reference proteome</keyword>
<dbReference type="Proteomes" id="UP000238479">
    <property type="component" value="Chromosome 2"/>
</dbReference>
<comment type="caution">
    <text evidence="2">The sequence shown here is derived from an EMBL/GenBank/DDBJ whole genome shotgun (WGS) entry which is preliminary data.</text>
</comment>
<protein>
    <submittedName>
        <fullName evidence="2">Uncharacterized protein</fullName>
    </submittedName>
</protein>
<evidence type="ECO:0000313" key="2">
    <source>
        <dbReference type="EMBL" id="PRQ50509.1"/>
    </source>
</evidence>
<dbReference type="AlphaFoldDB" id="A0A2P6RVQ9"/>
<reference evidence="2 3" key="1">
    <citation type="journal article" date="2018" name="Nat. Genet.">
        <title>The Rosa genome provides new insights in the design of modern roses.</title>
        <authorList>
            <person name="Bendahmane M."/>
        </authorList>
    </citation>
    <scope>NUCLEOTIDE SEQUENCE [LARGE SCALE GENOMIC DNA]</scope>
    <source>
        <strain evidence="3">cv. Old Blush</strain>
    </source>
</reference>
<accession>A0A2P6RVQ9</accession>
<dbReference type="EMBL" id="PDCK01000040">
    <property type="protein sequence ID" value="PRQ50509.1"/>
    <property type="molecule type" value="Genomic_DNA"/>
</dbReference>
<dbReference type="Gramene" id="PRQ50509">
    <property type="protein sequence ID" value="PRQ50509"/>
    <property type="gene ID" value="RchiOBHm_Chr2g0134001"/>
</dbReference>
<sequence>MNGGWACRDVGKSGWDQSRGSGFICHWDRSVRTLVLCPVFLGLRSGAMGLREMVVAWLGGEWDRFFCCH</sequence>
<name>A0A2P6RVQ9_ROSCH</name>
<feature type="region of interest" description="Disordered" evidence="1">
    <location>
        <begin position="1"/>
        <end position="20"/>
    </location>
</feature>
<evidence type="ECO:0000313" key="3">
    <source>
        <dbReference type="Proteomes" id="UP000238479"/>
    </source>
</evidence>
<gene>
    <name evidence="2" type="ORF">RchiOBHm_Chr2g0134001</name>
</gene>
<evidence type="ECO:0000256" key="1">
    <source>
        <dbReference type="SAM" id="MobiDB-lite"/>
    </source>
</evidence>
<proteinExistence type="predicted"/>
<organism evidence="2 3">
    <name type="scientific">Rosa chinensis</name>
    <name type="common">China rose</name>
    <dbReference type="NCBI Taxonomy" id="74649"/>
    <lineage>
        <taxon>Eukaryota</taxon>
        <taxon>Viridiplantae</taxon>
        <taxon>Streptophyta</taxon>
        <taxon>Embryophyta</taxon>
        <taxon>Tracheophyta</taxon>
        <taxon>Spermatophyta</taxon>
        <taxon>Magnoliopsida</taxon>
        <taxon>eudicotyledons</taxon>
        <taxon>Gunneridae</taxon>
        <taxon>Pentapetalae</taxon>
        <taxon>rosids</taxon>
        <taxon>fabids</taxon>
        <taxon>Rosales</taxon>
        <taxon>Rosaceae</taxon>
        <taxon>Rosoideae</taxon>
        <taxon>Rosoideae incertae sedis</taxon>
        <taxon>Rosa</taxon>
    </lineage>
</organism>